<dbReference type="Gene3D" id="1.20.1280.290">
    <property type="match status" value="1"/>
</dbReference>
<keyword evidence="3 5" id="KW-1133">Transmembrane helix</keyword>
<feature type="transmembrane region" description="Helical" evidence="5">
    <location>
        <begin position="41"/>
        <end position="59"/>
    </location>
</feature>
<evidence type="ECO:0000256" key="4">
    <source>
        <dbReference type="ARBA" id="ARBA00023136"/>
    </source>
</evidence>
<reference evidence="6" key="1">
    <citation type="submission" date="2021-04" db="EMBL/GenBank/DDBJ databases">
        <title>The complete genome sequence of Caulobacter sp. S6.</title>
        <authorList>
            <person name="Tang Y."/>
            <person name="Ouyang W."/>
            <person name="Liu Q."/>
            <person name="Huang B."/>
            <person name="Guo Z."/>
            <person name="Lei P."/>
        </authorList>
    </citation>
    <scope>NUCLEOTIDE SEQUENCE</scope>
    <source>
        <strain evidence="6">S6</strain>
    </source>
</reference>
<dbReference type="GO" id="GO:0051119">
    <property type="term" value="F:sugar transmembrane transporter activity"/>
    <property type="evidence" value="ECO:0007669"/>
    <property type="project" value="InterPro"/>
</dbReference>
<dbReference type="AlphaFoldDB" id="A0A975FYE0"/>
<evidence type="ECO:0000313" key="7">
    <source>
        <dbReference type="Proteomes" id="UP000676409"/>
    </source>
</evidence>
<evidence type="ECO:0000256" key="3">
    <source>
        <dbReference type="ARBA" id="ARBA00022989"/>
    </source>
</evidence>
<gene>
    <name evidence="6" type="ORF">KCG34_15975</name>
</gene>
<feature type="transmembrane region" description="Helical" evidence="5">
    <location>
        <begin position="6"/>
        <end position="29"/>
    </location>
</feature>
<dbReference type="RefSeq" id="WP_211936628.1">
    <property type="nucleotide sequence ID" value="NZ_CP073078.1"/>
</dbReference>
<evidence type="ECO:0000256" key="2">
    <source>
        <dbReference type="ARBA" id="ARBA00022692"/>
    </source>
</evidence>
<keyword evidence="4 5" id="KW-0472">Membrane</keyword>
<proteinExistence type="predicted"/>
<dbReference type="EMBL" id="CP073078">
    <property type="protein sequence ID" value="QUD86576.1"/>
    <property type="molecule type" value="Genomic_DNA"/>
</dbReference>
<dbReference type="Pfam" id="PF04193">
    <property type="entry name" value="PQ-loop"/>
    <property type="match status" value="1"/>
</dbReference>
<keyword evidence="7" id="KW-1185">Reference proteome</keyword>
<dbReference type="Proteomes" id="UP000676409">
    <property type="component" value="Chromosome"/>
</dbReference>
<dbReference type="GO" id="GO:0016020">
    <property type="term" value="C:membrane"/>
    <property type="evidence" value="ECO:0007669"/>
    <property type="project" value="UniProtKB-SubCell"/>
</dbReference>
<sequence length="87" mass="9248">MALILINAVGTLAACCSMCSFAPQIVKILRERAVDGVSLRMYAVTVAGFALWTAYGLMIRSWPVIGSNLVCLALSSAILALRLRFGG</sequence>
<evidence type="ECO:0000256" key="1">
    <source>
        <dbReference type="ARBA" id="ARBA00004141"/>
    </source>
</evidence>
<accession>A0A975FYE0</accession>
<protein>
    <submittedName>
        <fullName evidence="6">SemiSWEET transporter</fullName>
    </submittedName>
</protein>
<keyword evidence="2 5" id="KW-0812">Transmembrane</keyword>
<comment type="subcellular location">
    <subcellularLocation>
        <location evidence="1">Membrane</location>
        <topology evidence="1">Multi-pass membrane protein</topology>
    </subcellularLocation>
</comment>
<evidence type="ECO:0000313" key="6">
    <source>
        <dbReference type="EMBL" id="QUD86576.1"/>
    </source>
</evidence>
<dbReference type="KEGG" id="caul:KCG34_15975"/>
<feature type="transmembrane region" description="Helical" evidence="5">
    <location>
        <begin position="65"/>
        <end position="83"/>
    </location>
</feature>
<name>A0A975FYE0_9CAUL</name>
<dbReference type="InterPro" id="IPR047662">
    <property type="entry name" value="SemiSWEET"/>
</dbReference>
<dbReference type="NCBIfam" id="NF037968">
    <property type="entry name" value="SemiSWEET_2"/>
    <property type="match status" value="1"/>
</dbReference>
<organism evidence="6 7">
    <name type="scientific">Phenylobacterium montanum</name>
    <dbReference type="NCBI Taxonomy" id="2823693"/>
    <lineage>
        <taxon>Bacteria</taxon>
        <taxon>Pseudomonadati</taxon>
        <taxon>Pseudomonadota</taxon>
        <taxon>Alphaproteobacteria</taxon>
        <taxon>Caulobacterales</taxon>
        <taxon>Caulobacteraceae</taxon>
        <taxon>Phenylobacterium</taxon>
    </lineage>
</organism>
<dbReference type="InterPro" id="IPR006603">
    <property type="entry name" value="PQ-loop_rpt"/>
</dbReference>
<evidence type="ECO:0000256" key="5">
    <source>
        <dbReference type="SAM" id="Phobius"/>
    </source>
</evidence>